<reference evidence="1" key="1">
    <citation type="submission" date="2023-02" db="EMBL/GenBank/DDBJ databases">
        <title>Pathogen: clinical or host-associated sample.</title>
        <authorList>
            <person name="Hergert J."/>
            <person name="Casey R."/>
            <person name="Wagner J."/>
            <person name="Young E.L."/>
            <person name="Oakeson K.F."/>
        </authorList>
    </citation>
    <scope>NUCLEOTIDE SEQUENCE</scope>
    <source>
        <strain evidence="1">2022CK-00830</strain>
    </source>
</reference>
<sequence length="180" mass="20867">MVRMMNKREFIEMTVREERSVVIRVKDHNELVRGVSKHMNDHCLFIDTEEGDSLQYEMDDIIEVFAIQSLTPSQMSVQTHLAQSTDSDDDLEILVQEFNGLTEDHQLRLTARLSQIFKRDVIISTSELETYSPAEIFLLTDIINGYILTVRTPNLLPTSIHTMNLPSKIEFGHRPLFEEE</sequence>
<dbReference type="EMBL" id="CP118101">
    <property type="protein sequence ID" value="WDH80672.1"/>
    <property type="molecule type" value="Genomic_DNA"/>
</dbReference>
<dbReference type="Proteomes" id="UP001220962">
    <property type="component" value="Chromosome"/>
</dbReference>
<proteinExistence type="predicted"/>
<gene>
    <name evidence="1" type="ORF">PUW23_14015</name>
</gene>
<evidence type="ECO:0000313" key="2">
    <source>
        <dbReference type="Proteomes" id="UP001220962"/>
    </source>
</evidence>
<accession>A0AAX3MTV6</accession>
<dbReference type="RefSeq" id="WP_274358728.1">
    <property type="nucleotide sequence ID" value="NZ_CP118101.1"/>
</dbReference>
<organism evidence="1 2">
    <name type="scientific">Paenibacillus urinalis</name>
    <dbReference type="NCBI Taxonomy" id="521520"/>
    <lineage>
        <taxon>Bacteria</taxon>
        <taxon>Bacillati</taxon>
        <taxon>Bacillota</taxon>
        <taxon>Bacilli</taxon>
        <taxon>Bacillales</taxon>
        <taxon>Paenibacillaceae</taxon>
        <taxon>Paenibacillus</taxon>
    </lineage>
</organism>
<protein>
    <submittedName>
        <fullName evidence="1">Uncharacterized protein</fullName>
    </submittedName>
</protein>
<name>A0AAX3MTV6_9BACL</name>
<dbReference type="AlphaFoldDB" id="A0AAX3MTV6"/>
<evidence type="ECO:0000313" key="1">
    <source>
        <dbReference type="EMBL" id="WDH80672.1"/>
    </source>
</evidence>